<dbReference type="AlphaFoldDB" id="D8P9P7"/>
<evidence type="ECO:0000313" key="2">
    <source>
        <dbReference type="Proteomes" id="UP000001660"/>
    </source>
</evidence>
<keyword evidence="2" id="KW-1185">Reference proteome</keyword>
<accession>D8P9P7</accession>
<reference evidence="1 2" key="1">
    <citation type="journal article" date="2010" name="Proc. Natl. Acad. Sci. U.S.A.">
        <title>A Nitrospira metagenome illuminates the physiology and evolution of globally important nitrite-oxidizing bacteria.</title>
        <authorList>
            <person name="Lucker S."/>
            <person name="Wagner M."/>
            <person name="Maixner F."/>
            <person name="Pelletier E."/>
            <person name="Koch H."/>
            <person name="Vacherie B."/>
            <person name="Rattei T."/>
            <person name="Sinninghe Damste J."/>
            <person name="Spieck E."/>
            <person name="Le Paslier D."/>
            <person name="Daims H."/>
        </authorList>
    </citation>
    <scope>NUCLEOTIDE SEQUENCE [LARGE SCALE GENOMIC DNA]</scope>
</reference>
<dbReference type="Proteomes" id="UP000001660">
    <property type="component" value="Chromosome"/>
</dbReference>
<organism evidence="1 2">
    <name type="scientific">Nitrospira defluvii</name>
    <dbReference type="NCBI Taxonomy" id="330214"/>
    <lineage>
        <taxon>Bacteria</taxon>
        <taxon>Pseudomonadati</taxon>
        <taxon>Nitrospirota</taxon>
        <taxon>Nitrospiria</taxon>
        <taxon>Nitrospirales</taxon>
        <taxon>Nitrospiraceae</taxon>
        <taxon>Nitrospira</taxon>
    </lineage>
</organism>
<dbReference type="HOGENOM" id="CLU_2116549_0_0_0"/>
<proteinExistence type="predicted"/>
<sequence length="114" mass="13483">MSARPAVYYHKVKGKPLGFQRQDAEAVRKRSRAASKAAYRDDPQKVKAINAEWQRAHPEQRSAAVRKSRLKNLTKSLKRERASWKKRRTPELLARMREYSRLWRLRKRGTRATP</sequence>
<name>D8P9P7_9BACT</name>
<dbReference type="EMBL" id="FP929003">
    <property type="protein sequence ID" value="CBK39956.1"/>
    <property type="molecule type" value="Genomic_DNA"/>
</dbReference>
<dbReference type="KEGG" id="nde:NIDE0172"/>
<gene>
    <name evidence="1" type="ORF">NIDE0172</name>
</gene>
<evidence type="ECO:0000313" key="1">
    <source>
        <dbReference type="EMBL" id="CBK39956.1"/>
    </source>
</evidence>
<protein>
    <submittedName>
        <fullName evidence="1">Uncharacterized protein</fullName>
    </submittedName>
</protein>